<dbReference type="InterPro" id="IPR038277">
    <property type="entry name" value="UreF_sf"/>
</dbReference>
<dbReference type="Pfam" id="PF01730">
    <property type="entry name" value="UreF"/>
    <property type="match status" value="1"/>
</dbReference>
<evidence type="ECO:0000256" key="3">
    <source>
        <dbReference type="HAMAP-Rule" id="MF_01385"/>
    </source>
</evidence>
<gene>
    <name evidence="3" type="primary">ureF</name>
    <name evidence="4" type="ordered locus">Tgr7_3106</name>
</gene>
<evidence type="ECO:0000256" key="1">
    <source>
        <dbReference type="ARBA" id="ARBA00022988"/>
    </source>
</evidence>
<keyword evidence="3" id="KW-0963">Cytoplasm</keyword>
<dbReference type="PANTHER" id="PTHR33620:SF1">
    <property type="entry name" value="UREASE ACCESSORY PROTEIN F"/>
    <property type="match status" value="1"/>
</dbReference>
<dbReference type="Gene3D" id="1.10.4190.10">
    <property type="entry name" value="Urease accessory protein UreF"/>
    <property type="match status" value="1"/>
</dbReference>
<dbReference type="STRING" id="396588.Tgr7_3106"/>
<dbReference type="KEGG" id="tgr:Tgr7_3106"/>
<dbReference type="GO" id="GO:0005737">
    <property type="term" value="C:cytoplasm"/>
    <property type="evidence" value="ECO:0007669"/>
    <property type="project" value="UniProtKB-SubCell"/>
</dbReference>
<keyword evidence="5" id="KW-1185">Reference proteome</keyword>
<comment type="function">
    <text evidence="3">Required for maturation of urease via the functional incorporation of the urease nickel metallocenter.</text>
</comment>
<dbReference type="HAMAP" id="MF_01385">
    <property type="entry name" value="UreF"/>
    <property type="match status" value="1"/>
</dbReference>
<dbReference type="HOGENOM" id="CLU_049215_2_1_6"/>
<dbReference type="EMBL" id="CP001339">
    <property type="protein sequence ID" value="ACL74175.1"/>
    <property type="molecule type" value="Genomic_DNA"/>
</dbReference>
<organism evidence="4 5">
    <name type="scientific">Thioalkalivibrio sulfidiphilus (strain HL-EbGR7)</name>
    <dbReference type="NCBI Taxonomy" id="396588"/>
    <lineage>
        <taxon>Bacteria</taxon>
        <taxon>Pseudomonadati</taxon>
        <taxon>Pseudomonadota</taxon>
        <taxon>Gammaproteobacteria</taxon>
        <taxon>Chromatiales</taxon>
        <taxon>Ectothiorhodospiraceae</taxon>
        <taxon>Thioalkalivibrio</taxon>
    </lineage>
</organism>
<evidence type="ECO:0000256" key="2">
    <source>
        <dbReference type="ARBA" id="ARBA00023186"/>
    </source>
</evidence>
<dbReference type="OrthoDB" id="9798772at2"/>
<reference evidence="4 5" key="1">
    <citation type="journal article" date="2011" name="Stand. Genomic Sci.">
        <title>Complete genome sequence of 'Thioalkalivibrio sulfidophilus' HL-EbGr7.</title>
        <authorList>
            <person name="Muyzer G."/>
            <person name="Sorokin D.Y."/>
            <person name="Mavromatis K."/>
            <person name="Lapidus A."/>
            <person name="Clum A."/>
            <person name="Ivanova N."/>
            <person name="Pati A."/>
            <person name="d'Haeseleer P."/>
            <person name="Woyke T."/>
            <person name="Kyrpides N.C."/>
        </authorList>
    </citation>
    <scope>NUCLEOTIDE SEQUENCE [LARGE SCALE GENOMIC DNA]</scope>
    <source>
        <strain evidence="4 5">HL-EbGR7</strain>
    </source>
</reference>
<dbReference type="Proteomes" id="UP000002383">
    <property type="component" value="Chromosome"/>
</dbReference>
<comment type="similarity">
    <text evidence="3">Belongs to the UreF family.</text>
</comment>
<keyword evidence="2 3" id="KW-0143">Chaperone</keyword>
<dbReference type="InterPro" id="IPR002639">
    <property type="entry name" value="UreF"/>
</dbReference>
<comment type="subunit">
    <text evidence="3">UreD, UreF and UreG form a complex that acts as a GTP-hydrolysis-dependent molecular chaperone, activating the urease apoprotein by helping to assemble the nickel containing metallocenter of UreC. The UreE protein probably delivers the nickel.</text>
</comment>
<name>B8GQ28_THISH</name>
<dbReference type="PANTHER" id="PTHR33620">
    <property type="entry name" value="UREASE ACCESSORY PROTEIN F"/>
    <property type="match status" value="1"/>
</dbReference>
<dbReference type="AlphaFoldDB" id="B8GQ28"/>
<comment type="subcellular location">
    <subcellularLocation>
        <location evidence="3">Cytoplasm</location>
    </subcellularLocation>
</comment>
<protein>
    <recommendedName>
        <fullName evidence="3">Urease accessory protein UreF</fullName>
    </recommendedName>
</protein>
<accession>B8GQ28</accession>
<sequence>MAVSPDDLFSVTSVSSVAKPPFTPSAETTPDTGLARRRLWQLIAPTLPVGAYSYSTGLEYAVEAGWVNSEAAAADWIGAQLHHVHAHVDLPALLRLHDCWMKNDAAGLDRWSTWLMACRETSELRAEDGNQGRALARLLTDLGVEPAQTWVQRRDATWATLFALACAHWQVPVNDMLEGYLWAWCENQVAAAVKLIPLGQTQGQRLLMQLAEHIGPVVARARALPDEDLGGGLPGVMLASALHETQYSRLFRS</sequence>
<evidence type="ECO:0000313" key="5">
    <source>
        <dbReference type="Proteomes" id="UP000002383"/>
    </source>
</evidence>
<proteinExistence type="inferred from homology"/>
<dbReference type="eggNOG" id="COG0830">
    <property type="taxonomic scope" value="Bacteria"/>
</dbReference>
<keyword evidence="1 3" id="KW-0996">Nickel insertion</keyword>
<evidence type="ECO:0000313" key="4">
    <source>
        <dbReference type="EMBL" id="ACL74175.1"/>
    </source>
</evidence>
<dbReference type="PIRSF" id="PIRSF009467">
    <property type="entry name" value="Ureas_acces_UreF"/>
    <property type="match status" value="1"/>
</dbReference>
<dbReference type="RefSeq" id="WP_012639637.1">
    <property type="nucleotide sequence ID" value="NC_011901.1"/>
</dbReference>
<dbReference type="GO" id="GO:0016151">
    <property type="term" value="F:nickel cation binding"/>
    <property type="evidence" value="ECO:0007669"/>
    <property type="project" value="UniProtKB-UniRule"/>
</dbReference>